<accession>A0A174GCW8</accession>
<evidence type="ECO:0000313" key="1">
    <source>
        <dbReference type="EMBL" id="CUO60293.1"/>
    </source>
</evidence>
<name>A0A174GCW8_9CLOT</name>
<protein>
    <submittedName>
        <fullName evidence="1">Uncharacterized protein</fullName>
    </submittedName>
</protein>
<proteinExistence type="predicted"/>
<reference evidence="1 2" key="1">
    <citation type="submission" date="2015-09" db="EMBL/GenBank/DDBJ databases">
        <authorList>
            <consortium name="Pathogen Informatics"/>
        </authorList>
    </citation>
    <scope>NUCLEOTIDE SEQUENCE [LARGE SCALE GENOMIC DNA]</scope>
    <source>
        <strain evidence="1 2">2789STDY5834855</strain>
    </source>
</reference>
<gene>
    <name evidence="1" type="ORF">ERS852470_02814</name>
</gene>
<evidence type="ECO:0000313" key="2">
    <source>
        <dbReference type="Proteomes" id="UP000095558"/>
    </source>
</evidence>
<organism evidence="1 2">
    <name type="scientific">Clostridium disporicum</name>
    <dbReference type="NCBI Taxonomy" id="84024"/>
    <lineage>
        <taxon>Bacteria</taxon>
        <taxon>Bacillati</taxon>
        <taxon>Bacillota</taxon>
        <taxon>Clostridia</taxon>
        <taxon>Eubacteriales</taxon>
        <taxon>Clostridiaceae</taxon>
        <taxon>Clostridium</taxon>
    </lineage>
</organism>
<dbReference type="EMBL" id="CYZV01000034">
    <property type="protein sequence ID" value="CUO60293.1"/>
    <property type="molecule type" value="Genomic_DNA"/>
</dbReference>
<dbReference type="AlphaFoldDB" id="A0A174GCW8"/>
<sequence length="39" mass="4531">MSEKHDCCCSSQQEKEKKANNCGCKHRKSNKAQNIKENY</sequence>
<dbReference type="Proteomes" id="UP000095558">
    <property type="component" value="Unassembled WGS sequence"/>
</dbReference>